<organism evidence="1 2">
    <name type="scientific">Vairimorpha ceranae</name>
    <dbReference type="NCBI Taxonomy" id="40302"/>
    <lineage>
        <taxon>Eukaryota</taxon>
        <taxon>Fungi</taxon>
        <taxon>Fungi incertae sedis</taxon>
        <taxon>Microsporidia</taxon>
        <taxon>Nosematidae</taxon>
        <taxon>Vairimorpha</taxon>
    </lineage>
</organism>
<sequence length="44" mass="5555">MYVYRELSHAIHYCFKKKIETEFLNLKKKFKNKKMLKFKLFIII</sequence>
<dbReference type="RefSeq" id="XP_024331970.1">
    <property type="nucleotide sequence ID" value="XM_024475858.1"/>
</dbReference>
<dbReference type="AlphaFoldDB" id="A0A0F9WTT7"/>
<name>A0A0F9WTT7_9MICR</name>
<reference evidence="1 2" key="1">
    <citation type="journal article" date="2015" name="Environ. Microbiol.">
        <title>Genome analyses suggest the presence of polyploidy and recent human-driven expansions in eight global populations of the honeybee pathogen Nosema ceranae.</title>
        <authorList>
            <person name="Pelin A."/>
            <person name="Selman M."/>
            <person name="Aris-Brosou S."/>
            <person name="Farinelli L."/>
            <person name="Corradi N."/>
        </authorList>
    </citation>
    <scope>NUCLEOTIDE SEQUENCE [LARGE SCALE GENOMIC DNA]</scope>
    <source>
        <strain evidence="1 2">PA08 1199</strain>
    </source>
</reference>
<proteinExistence type="predicted"/>
<dbReference type="Proteomes" id="UP000034350">
    <property type="component" value="Unassembled WGS sequence"/>
</dbReference>
<accession>A0A0F9WTT7</accession>
<evidence type="ECO:0000313" key="1">
    <source>
        <dbReference type="EMBL" id="KKO76228.1"/>
    </source>
</evidence>
<keyword evidence="2" id="KW-1185">Reference proteome</keyword>
<dbReference type="EMBL" id="JPQZ01000005">
    <property type="protein sequence ID" value="KKO76228.1"/>
    <property type="molecule type" value="Genomic_DNA"/>
</dbReference>
<dbReference type="GeneID" id="36320805"/>
<dbReference type="VEuPathDB" id="MicrosporidiaDB:AAJ76_500044952"/>
<gene>
    <name evidence="1" type="ORF">AAJ76_500044952</name>
</gene>
<comment type="caution">
    <text evidence="1">The sequence shown here is derived from an EMBL/GenBank/DDBJ whole genome shotgun (WGS) entry which is preliminary data.</text>
</comment>
<protein>
    <submittedName>
        <fullName evidence="1">Uncharacterized protein</fullName>
    </submittedName>
</protein>
<evidence type="ECO:0000313" key="2">
    <source>
        <dbReference type="Proteomes" id="UP000034350"/>
    </source>
</evidence>